<gene>
    <name evidence="1" type="ORF">PAXRUDRAFT_136700</name>
</gene>
<reference evidence="1 2" key="1">
    <citation type="submission" date="2014-04" db="EMBL/GenBank/DDBJ databases">
        <authorList>
            <consortium name="DOE Joint Genome Institute"/>
            <person name="Kuo A."/>
            <person name="Kohler A."/>
            <person name="Jargeat P."/>
            <person name="Nagy L.G."/>
            <person name="Floudas D."/>
            <person name="Copeland A."/>
            <person name="Barry K.W."/>
            <person name="Cichocki N."/>
            <person name="Veneault-Fourrey C."/>
            <person name="LaButti K."/>
            <person name="Lindquist E.A."/>
            <person name="Lipzen A."/>
            <person name="Lundell T."/>
            <person name="Morin E."/>
            <person name="Murat C."/>
            <person name="Sun H."/>
            <person name="Tunlid A."/>
            <person name="Henrissat B."/>
            <person name="Grigoriev I.V."/>
            <person name="Hibbett D.S."/>
            <person name="Martin F."/>
            <person name="Nordberg H.P."/>
            <person name="Cantor M.N."/>
            <person name="Hua S.X."/>
        </authorList>
    </citation>
    <scope>NUCLEOTIDE SEQUENCE [LARGE SCALE GENOMIC DNA]</scope>
    <source>
        <strain evidence="1 2">Ve08.2h10</strain>
    </source>
</reference>
<dbReference type="EMBL" id="KN824946">
    <property type="protein sequence ID" value="KIK97225.1"/>
    <property type="molecule type" value="Genomic_DNA"/>
</dbReference>
<feature type="non-terminal residue" evidence="1">
    <location>
        <position position="1"/>
    </location>
</feature>
<dbReference type="InParanoid" id="A0A0D0EB86"/>
<organism evidence="1 2">
    <name type="scientific">Paxillus rubicundulus Ve08.2h10</name>
    <dbReference type="NCBI Taxonomy" id="930991"/>
    <lineage>
        <taxon>Eukaryota</taxon>
        <taxon>Fungi</taxon>
        <taxon>Dikarya</taxon>
        <taxon>Basidiomycota</taxon>
        <taxon>Agaricomycotina</taxon>
        <taxon>Agaricomycetes</taxon>
        <taxon>Agaricomycetidae</taxon>
        <taxon>Boletales</taxon>
        <taxon>Paxilineae</taxon>
        <taxon>Paxillaceae</taxon>
        <taxon>Paxillus</taxon>
    </lineage>
</organism>
<evidence type="ECO:0000313" key="2">
    <source>
        <dbReference type="Proteomes" id="UP000054538"/>
    </source>
</evidence>
<accession>A0A0D0EB86</accession>
<proteinExistence type="predicted"/>
<name>A0A0D0EB86_9AGAM</name>
<protein>
    <submittedName>
        <fullName evidence="1">Uncharacterized protein</fullName>
    </submittedName>
</protein>
<dbReference type="AlphaFoldDB" id="A0A0D0EB86"/>
<evidence type="ECO:0000313" key="1">
    <source>
        <dbReference type="EMBL" id="KIK97225.1"/>
    </source>
</evidence>
<reference evidence="2" key="2">
    <citation type="submission" date="2015-01" db="EMBL/GenBank/DDBJ databases">
        <title>Evolutionary Origins and Diversification of the Mycorrhizal Mutualists.</title>
        <authorList>
            <consortium name="DOE Joint Genome Institute"/>
            <consortium name="Mycorrhizal Genomics Consortium"/>
            <person name="Kohler A."/>
            <person name="Kuo A."/>
            <person name="Nagy L.G."/>
            <person name="Floudas D."/>
            <person name="Copeland A."/>
            <person name="Barry K.W."/>
            <person name="Cichocki N."/>
            <person name="Veneault-Fourrey C."/>
            <person name="LaButti K."/>
            <person name="Lindquist E.A."/>
            <person name="Lipzen A."/>
            <person name="Lundell T."/>
            <person name="Morin E."/>
            <person name="Murat C."/>
            <person name="Riley R."/>
            <person name="Ohm R."/>
            <person name="Sun H."/>
            <person name="Tunlid A."/>
            <person name="Henrissat B."/>
            <person name="Grigoriev I.V."/>
            <person name="Hibbett D.S."/>
            <person name="Martin F."/>
        </authorList>
    </citation>
    <scope>NUCLEOTIDE SEQUENCE [LARGE SCALE GENOMIC DNA]</scope>
    <source>
        <strain evidence="2">Ve08.2h10</strain>
    </source>
</reference>
<dbReference type="Proteomes" id="UP000054538">
    <property type="component" value="Unassembled WGS sequence"/>
</dbReference>
<keyword evidence="2" id="KW-1185">Reference proteome</keyword>
<sequence length="88" mass="9649">NSNNVWEVQCPHEQCDTWVKTSIKTHILLSIPGHFTNLEAQVGSKACGSMKTRKISQDTRAAVGALFPQHSQPLSVLSSARYVIIVTS</sequence>
<dbReference type="HOGENOM" id="CLU_2475011_0_0_1"/>